<dbReference type="InterPro" id="IPR034752">
    <property type="entry name" value="Mis18"/>
</dbReference>
<gene>
    <name evidence="7" type="ORF">GDO78_021028</name>
</gene>
<feature type="domain" description="Mis18" evidence="6">
    <location>
        <begin position="1"/>
        <end position="59"/>
    </location>
</feature>
<keyword evidence="3" id="KW-0862">Zinc</keyword>
<evidence type="ECO:0000256" key="5">
    <source>
        <dbReference type="SAM" id="SignalP"/>
    </source>
</evidence>
<feature type="chain" id="PRO_5035276127" description="Protein yippee-like" evidence="5">
    <location>
        <begin position="23"/>
        <end position="115"/>
    </location>
</feature>
<evidence type="ECO:0000256" key="2">
    <source>
        <dbReference type="ARBA" id="ARBA00022723"/>
    </source>
</evidence>
<evidence type="ECO:0000313" key="7">
    <source>
        <dbReference type="EMBL" id="KAG9463812.1"/>
    </source>
</evidence>
<proteinExistence type="inferred from homology"/>
<evidence type="ECO:0000259" key="6">
    <source>
        <dbReference type="PROSITE" id="PS51793"/>
    </source>
</evidence>
<organism evidence="7 8">
    <name type="scientific">Eleutherodactylus coqui</name>
    <name type="common">Puerto Rican coqui</name>
    <dbReference type="NCBI Taxonomy" id="57060"/>
    <lineage>
        <taxon>Eukaryota</taxon>
        <taxon>Metazoa</taxon>
        <taxon>Chordata</taxon>
        <taxon>Craniata</taxon>
        <taxon>Vertebrata</taxon>
        <taxon>Euteleostomi</taxon>
        <taxon>Amphibia</taxon>
        <taxon>Batrachia</taxon>
        <taxon>Anura</taxon>
        <taxon>Neobatrachia</taxon>
        <taxon>Hyloidea</taxon>
        <taxon>Eleutherodactylidae</taxon>
        <taxon>Eleutherodactylinae</taxon>
        <taxon>Eleutherodactylus</taxon>
        <taxon>Eleutherodactylus</taxon>
    </lineage>
</organism>
<dbReference type="EMBL" id="WNTK01005843">
    <property type="protein sequence ID" value="KAG9463812.1"/>
    <property type="molecule type" value="Genomic_DNA"/>
</dbReference>
<reference evidence="7" key="1">
    <citation type="thesis" date="2020" institute="ProQuest LLC" country="789 East Eisenhower Parkway, Ann Arbor, MI, USA">
        <title>Comparative Genomics and Chromosome Evolution.</title>
        <authorList>
            <person name="Mudd A.B."/>
        </authorList>
    </citation>
    <scope>NUCLEOTIDE SEQUENCE</scope>
    <source>
        <strain evidence="7">HN-11 Male</strain>
        <tissue evidence="7">Kidney and liver</tissue>
    </source>
</reference>
<comment type="similarity">
    <text evidence="4">Belongs to the yippee family.</text>
</comment>
<keyword evidence="5" id="KW-0732">Signal</keyword>
<keyword evidence="2" id="KW-0479">Metal-binding</keyword>
<evidence type="ECO:0000256" key="3">
    <source>
        <dbReference type="ARBA" id="ARBA00022833"/>
    </source>
</evidence>
<dbReference type="Pfam" id="PF03226">
    <property type="entry name" value="Yippee-Mis18"/>
    <property type="match status" value="1"/>
</dbReference>
<name>A0A8J6E8H3_ELECQ</name>
<dbReference type="PROSITE" id="PS51793">
    <property type="entry name" value="MIS18"/>
    <property type="match status" value="1"/>
</dbReference>
<comment type="caution">
    <text evidence="7">The sequence shown here is derived from an EMBL/GenBank/DDBJ whole genome shotgun (WGS) entry which is preliminary data.</text>
</comment>
<keyword evidence="8" id="KW-1185">Reference proteome</keyword>
<dbReference type="InterPro" id="IPR004910">
    <property type="entry name" value="Yippee/Mis18/Cereblon"/>
</dbReference>
<comment type="function">
    <text evidence="1">Required for recruitment of CENPA to centromeres and normal chromosome segregation during mitosis.</text>
</comment>
<dbReference type="Proteomes" id="UP000770717">
    <property type="component" value="Unassembled WGS sequence"/>
</dbReference>
<evidence type="ECO:0000256" key="4">
    <source>
        <dbReference type="RuleBase" id="RU110713"/>
    </source>
</evidence>
<evidence type="ECO:0000256" key="1">
    <source>
        <dbReference type="ARBA" id="ARBA00003694"/>
    </source>
</evidence>
<sequence>MTALTLLPHLFLHCSLYQTLSCTNCCHVLGKFYCSTPAHLNYKMNLYNIDNSVVYRYTLGEDFQQVIPSSQAPVTLEICQCYEEEIEKQKVLLEMSLDRLSKLEKEVLPPPEQDF</sequence>
<accession>A0A8J6E8H3</accession>
<dbReference type="OrthoDB" id="74210at2759"/>
<dbReference type="GO" id="GO:0046872">
    <property type="term" value="F:metal ion binding"/>
    <property type="evidence" value="ECO:0007669"/>
    <property type="project" value="UniProtKB-KW"/>
</dbReference>
<protein>
    <recommendedName>
        <fullName evidence="4">Protein yippee-like</fullName>
    </recommendedName>
</protein>
<dbReference type="AlphaFoldDB" id="A0A8J6E8H3"/>
<evidence type="ECO:0000313" key="8">
    <source>
        <dbReference type="Proteomes" id="UP000770717"/>
    </source>
</evidence>
<feature type="signal peptide" evidence="5">
    <location>
        <begin position="1"/>
        <end position="22"/>
    </location>
</feature>